<gene>
    <name evidence="5" type="primary">folE</name>
    <name evidence="7" type="ORF">A2Z21_04100</name>
</gene>
<dbReference type="GO" id="GO:0005737">
    <property type="term" value="C:cytoplasm"/>
    <property type="evidence" value="ECO:0007669"/>
    <property type="project" value="TreeGrafter"/>
</dbReference>
<comment type="catalytic activity">
    <reaction evidence="1 5">
        <text>GTP + H2O = 7,8-dihydroneopterin 3'-triphosphate + formate + H(+)</text>
        <dbReference type="Rhea" id="RHEA:17473"/>
        <dbReference type="ChEBI" id="CHEBI:15377"/>
        <dbReference type="ChEBI" id="CHEBI:15378"/>
        <dbReference type="ChEBI" id="CHEBI:15740"/>
        <dbReference type="ChEBI" id="CHEBI:37565"/>
        <dbReference type="ChEBI" id="CHEBI:58462"/>
        <dbReference type="EC" id="3.5.4.16"/>
    </reaction>
</comment>
<dbReference type="GO" id="GO:0005525">
    <property type="term" value="F:GTP binding"/>
    <property type="evidence" value="ECO:0007669"/>
    <property type="project" value="UniProtKB-KW"/>
</dbReference>
<evidence type="ECO:0000313" key="8">
    <source>
        <dbReference type="Proteomes" id="UP000179157"/>
    </source>
</evidence>
<reference evidence="7 8" key="1">
    <citation type="journal article" date="2016" name="Nat. Commun.">
        <title>Thousands of microbial genomes shed light on interconnected biogeochemical processes in an aquifer system.</title>
        <authorList>
            <person name="Anantharaman K."/>
            <person name="Brown C.T."/>
            <person name="Hug L.A."/>
            <person name="Sharon I."/>
            <person name="Castelle C.J."/>
            <person name="Probst A.J."/>
            <person name="Thomas B.C."/>
            <person name="Singh A."/>
            <person name="Wilkins M.J."/>
            <person name="Karaoz U."/>
            <person name="Brodie E.L."/>
            <person name="Williams K.H."/>
            <person name="Hubbard S.S."/>
            <person name="Banfield J.F."/>
        </authorList>
    </citation>
    <scope>NUCLEOTIDE SEQUENCE [LARGE SCALE GENOMIC DNA]</scope>
    <source>
        <strain evidence="8">RBG_16_55_9</strain>
    </source>
</reference>
<evidence type="ECO:0000256" key="5">
    <source>
        <dbReference type="HAMAP-Rule" id="MF_00223"/>
    </source>
</evidence>
<accession>A0A1F5UYD2</accession>
<keyword evidence="5" id="KW-0862">Zinc</keyword>
<dbReference type="EC" id="3.5.4.16" evidence="5"/>
<dbReference type="HAMAP" id="MF_00223">
    <property type="entry name" value="FolE"/>
    <property type="match status" value="1"/>
</dbReference>
<evidence type="ECO:0000256" key="1">
    <source>
        <dbReference type="ARBA" id="ARBA00001052"/>
    </source>
</evidence>
<protein>
    <recommendedName>
        <fullName evidence="5">GTP cyclohydrolase 1</fullName>
        <ecNumber evidence="5">3.5.4.16</ecNumber>
    </recommendedName>
    <alternativeName>
        <fullName evidence="5">GTP cyclohydrolase I</fullName>
        <shortName evidence="5">GTP-CH-I</shortName>
    </alternativeName>
</protein>
<proteinExistence type="inferred from homology"/>
<comment type="caution">
    <text evidence="7">The sequence shown here is derived from an EMBL/GenBank/DDBJ whole genome shotgun (WGS) entry which is preliminary data.</text>
</comment>
<comment type="pathway">
    <text evidence="2 5">Cofactor biosynthesis; 7,8-dihydroneopterin triphosphate biosynthesis; 7,8-dihydroneopterin triphosphate from GTP: step 1/1.</text>
</comment>
<evidence type="ECO:0000259" key="6">
    <source>
        <dbReference type="Pfam" id="PF01227"/>
    </source>
</evidence>
<evidence type="ECO:0000256" key="2">
    <source>
        <dbReference type="ARBA" id="ARBA00005080"/>
    </source>
</evidence>
<dbReference type="NCBIfam" id="TIGR00063">
    <property type="entry name" value="folE"/>
    <property type="match status" value="1"/>
</dbReference>
<keyword evidence="5" id="KW-0342">GTP-binding</keyword>
<dbReference type="EMBL" id="MFGX01000042">
    <property type="protein sequence ID" value="OGF56108.1"/>
    <property type="molecule type" value="Genomic_DNA"/>
</dbReference>
<dbReference type="SUPFAM" id="SSF55620">
    <property type="entry name" value="Tetrahydrobiopterin biosynthesis enzymes-like"/>
    <property type="match status" value="1"/>
</dbReference>
<name>A0A1F5UYD2_FRAXR</name>
<keyword evidence="5" id="KW-0547">Nucleotide-binding</keyword>
<dbReference type="GO" id="GO:0006730">
    <property type="term" value="P:one-carbon metabolic process"/>
    <property type="evidence" value="ECO:0007669"/>
    <property type="project" value="UniProtKB-UniRule"/>
</dbReference>
<dbReference type="Gene3D" id="3.30.1130.10">
    <property type="match status" value="1"/>
</dbReference>
<keyword evidence="4 5" id="KW-0378">Hydrolase</keyword>
<dbReference type="GO" id="GO:0003934">
    <property type="term" value="F:GTP cyclohydrolase I activity"/>
    <property type="evidence" value="ECO:0007669"/>
    <property type="project" value="UniProtKB-UniRule"/>
</dbReference>
<dbReference type="GO" id="GO:0006729">
    <property type="term" value="P:tetrahydrobiopterin biosynthetic process"/>
    <property type="evidence" value="ECO:0007669"/>
    <property type="project" value="TreeGrafter"/>
</dbReference>
<feature type="binding site" evidence="5">
    <location>
        <position position="152"/>
    </location>
    <ligand>
        <name>Zn(2+)</name>
        <dbReference type="ChEBI" id="CHEBI:29105"/>
    </ligand>
</feature>
<dbReference type="PROSITE" id="PS00860">
    <property type="entry name" value="GTP_CYCLOHYDROL_1_2"/>
    <property type="match status" value="1"/>
</dbReference>
<dbReference type="GO" id="GO:0008270">
    <property type="term" value="F:zinc ion binding"/>
    <property type="evidence" value="ECO:0007669"/>
    <property type="project" value="UniProtKB-UniRule"/>
</dbReference>
<keyword evidence="5" id="KW-0479">Metal-binding</keyword>
<comment type="similarity">
    <text evidence="5">Belongs to the GTP cyclohydrolase I family.</text>
</comment>
<organism evidence="7 8">
    <name type="scientific">Fraserbacteria sp. (strain RBG_16_55_9)</name>
    <dbReference type="NCBI Taxonomy" id="1817864"/>
    <lineage>
        <taxon>Bacteria</taxon>
        <taxon>Candidatus Fraseribacteriota</taxon>
    </lineage>
</organism>
<keyword evidence="3 5" id="KW-0554">One-carbon metabolism</keyword>
<dbReference type="InterPro" id="IPR043134">
    <property type="entry name" value="GTP-CH-I_N"/>
</dbReference>
<dbReference type="FunFam" id="3.30.1130.10:FF:000001">
    <property type="entry name" value="GTP cyclohydrolase 1"/>
    <property type="match status" value="1"/>
</dbReference>
<sequence>MGKHPNGKKDIKELVRELLLGLGEDPKREGLRETPRRVAELYNELTQGYREDPQGIVGDAVFTVDYDSMVVLKDIEFYSLCEHHLIPFFGHVHVGYIPKGQVIGASKIPRVVDSFAKRLQLQERMTEEIACFLEEAIQPLGLGVVVEGMHLCMAMRGVEKRDAWMVTSAMKGSFRKDAKTRAEFLQFIAPRLER</sequence>
<dbReference type="AlphaFoldDB" id="A0A1F5UYD2"/>
<evidence type="ECO:0000256" key="4">
    <source>
        <dbReference type="ARBA" id="ARBA00022801"/>
    </source>
</evidence>
<dbReference type="NCBIfam" id="NF006826">
    <property type="entry name" value="PRK09347.1-3"/>
    <property type="match status" value="1"/>
</dbReference>
<dbReference type="PROSITE" id="PS00859">
    <property type="entry name" value="GTP_CYCLOHYDROL_1_1"/>
    <property type="match status" value="1"/>
</dbReference>
<dbReference type="InterPro" id="IPR020602">
    <property type="entry name" value="GTP_CycHdrlase_I_dom"/>
</dbReference>
<evidence type="ECO:0000313" key="7">
    <source>
        <dbReference type="EMBL" id="OGF56108.1"/>
    </source>
</evidence>
<evidence type="ECO:0000256" key="3">
    <source>
        <dbReference type="ARBA" id="ARBA00022563"/>
    </source>
</evidence>
<comment type="subunit">
    <text evidence="5">Homopolymer.</text>
</comment>
<dbReference type="GO" id="GO:0046654">
    <property type="term" value="P:tetrahydrofolate biosynthetic process"/>
    <property type="evidence" value="ECO:0007669"/>
    <property type="project" value="UniProtKB-UniRule"/>
</dbReference>
<dbReference type="Pfam" id="PF01227">
    <property type="entry name" value="GTP_cyclohydroI"/>
    <property type="match status" value="1"/>
</dbReference>
<feature type="domain" description="GTP cyclohydrolase I" evidence="6">
    <location>
        <begin position="11"/>
        <end position="188"/>
    </location>
</feature>
<dbReference type="PANTHER" id="PTHR11109">
    <property type="entry name" value="GTP CYCLOHYDROLASE I"/>
    <property type="match status" value="1"/>
</dbReference>
<dbReference type="NCBIfam" id="NF006825">
    <property type="entry name" value="PRK09347.1-2"/>
    <property type="match status" value="1"/>
</dbReference>
<feature type="binding site" evidence="5">
    <location>
        <position position="81"/>
    </location>
    <ligand>
        <name>Zn(2+)</name>
        <dbReference type="ChEBI" id="CHEBI:29105"/>
    </ligand>
</feature>
<dbReference type="InterPro" id="IPR018234">
    <property type="entry name" value="GTP_CycHdrlase_I_CS"/>
</dbReference>
<dbReference type="InterPro" id="IPR043133">
    <property type="entry name" value="GTP-CH-I_C/QueF"/>
</dbReference>
<feature type="binding site" evidence="5">
    <location>
        <position position="84"/>
    </location>
    <ligand>
        <name>Zn(2+)</name>
        <dbReference type="ChEBI" id="CHEBI:29105"/>
    </ligand>
</feature>
<dbReference type="UniPathway" id="UPA00848">
    <property type="reaction ID" value="UER00151"/>
</dbReference>
<dbReference type="PANTHER" id="PTHR11109:SF7">
    <property type="entry name" value="GTP CYCLOHYDROLASE 1"/>
    <property type="match status" value="1"/>
</dbReference>
<dbReference type="STRING" id="1817864.A2Z21_04100"/>
<dbReference type="Proteomes" id="UP000179157">
    <property type="component" value="Unassembled WGS sequence"/>
</dbReference>
<dbReference type="Gene3D" id="1.10.286.10">
    <property type="match status" value="1"/>
</dbReference>
<dbReference type="InterPro" id="IPR001474">
    <property type="entry name" value="GTP_CycHdrlase_I"/>
</dbReference>